<accession>A0A927ZRS0</accession>
<reference evidence="1" key="1">
    <citation type="submission" date="2019-04" db="EMBL/GenBank/DDBJ databases">
        <title>Evolution of Biomass-Degrading Anaerobic Consortia Revealed by Metagenomics.</title>
        <authorList>
            <person name="Peng X."/>
        </authorList>
    </citation>
    <scope>NUCLEOTIDE SEQUENCE</scope>
    <source>
        <strain evidence="1">SIG240</strain>
    </source>
</reference>
<organism evidence="1 2">
    <name type="scientific">Selenomonas ruminantium</name>
    <dbReference type="NCBI Taxonomy" id="971"/>
    <lineage>
        <taxon>Bacteria</taxon>
        <taxon>Bacillati</taxon>
        <taxon>Bacillota</taxon>
        <taxon>Negativicutes</taxon>
        <taxon>Selenomonadales</taxon>
        <taxon>Selenomonadaceae</taxon>
        <taxon>Selenomonas</taxon>
    </lineage>
</organism>
<sequence>MKKIIWISNINPQKTNYGTPSGLPWEIIGELKKNNQVDLYIMNNATNKIVLFMNRIGIFFFNCKLNLSLYDVIVVYPNVIANVIPKKYRNKVISIGPDSSSLLFSRLLENSFGVKRFKYCLYEKIFAFLEKKWLGELKKIIVVGREDKKVIAARGFSMNNVFYFHHPLLHNDLLDLDNYKITMCNKKRFVFSGDLSNYYVGDYIDKLIRILYCKKCFFIDILVVGQKNKWAYYKMKDYDLNVAYMAWIDDYKDICHPESDIHCIPLKAGAGTKNRVLTAIANGLEIITTPIGIENILIDDLSDVYVVKDYNEFADRMIELHNKKYCLLEIKKRIEKRAEFRRKIDENFRKDVAELIQ</sequence>
<protein>
    <submittedName>
        <fullName evidence="1">Glycosyltransferase</fullName>
    </submittedName>
</protein>
<dbReference type="Pfam" id="PF13692">
    <property type="entry name" value="Glyco_trans_1_4"/>
    <property type="match status" value="1"/>
</dbReference>
<dbReference type="AlphaFoldDB" id="A0A927ZRS0"/>
<evidence type="ECO:0000313" key="2">
    <source>
        <dbReference type="Proteomes" id="UP000761380"/>
    </source>
</evidence>
<name>A0A927ZRS0_SELRU</name>
<dbReference type="Proteomes" id="UP000761380">
    <property type="component" value="Unassembled WGS sequence"/>
</dbReference>
<dbReference type="Gene3D" id="3.40.50.2000">
    <property type="entry name" value="Glycogen Phosphorylase B"/>
    <property type="match status" value="1"/>
</dbReference>
<dbReference type="EMBL" id="SVBY01000003">
    <property type="protein sequence ID" value="MBE6091673.1"/>
    <property type="molecule type" value="Genomic_DNA"/>
</dbReference>
<evidence type="ECO:0000313" key="1">
    <source>
        <dbReference type="EMBL" id="MBE6091673.1"/>
    </source>
</evidence>
<dbReference type="SUPFAM" id="SSF53756">
    <property type="entry name" value="UDP-Glycosyltransferase/glycogen phosphorylase"/>
    <property type="match status" value="1"/>
</dbReference>
<gene>
    <name evidence="1" type="ORF">E7201_00620</name>
</gene>
<comment type="caution">
    <text evidence="1">The sequence shown here is derived from an EMBL/GenBank/DDBJ whole genome shotgun (WGS) entry which is preliminary data.</text>
</comment>
<proteinExistence type="predicted"/>